<accession>A0A382ZF46</accession>
<feature type="non-terminal residue" evidence="2">
    <location>
        <position position="1"/>
    </location>
</feature>
<proteinExistence type="predicted"/>
<dbReference type="AlphaFoldDB" id="A0A382ZF46"/>
<reference evidence="2" key="1">
    <citation type="submission" date="2018-05" db="EMBL/GenBank/DDBJ databases">
        <authorList>
            <person name="Lanie J.A."/>
            <person name="Ng W.-L."/>
            <person name="Kazmierczak K.M."/>
            <person name="Andrzejewski T.M."/>
            <person name="Davidsen T.M."/>
            <person name="Wayne K.J."/>
            <person name="Tettelin H."/>
            <person name="Glass J.I."/>
            <person name="Rusch D."/>
            <person name="Podicherti R."/>
            <person name="Tsui H.-C.T."/>
            <person name="Winkler M.E."/>
        </authorList>
    </citation>
    <scope>NUCLEOTIDE SEQUENCE</scope>
</reference>
<protein>
    <submittedName>
        <fullName evidence="2">Uncharacterized protein</fullName>
    </submittedName>
</protein>
<name>A0A382ZF46_9ZZZZ</name>
<evidence type="ECO:0000313" key="2">
    <source>
        <dbReference type="EMBL" id="SVD93308.1"/>
    </source>
</evidence>
<feature type="non-terminal residue" evidence="2">
    <location>
        <position position="30"/>
    </location>
</feature>
<feature type="region of interest" description="Disordered" evidence="1">
    <location>
        <begin position="1"/>
        <end position="30"/>
    </location>
</feature>
<dbReference type="EMBL" id="UINC01182863">
    <property type="protein sequence ID" value="SVD93308.1"/>
    <property type="molecule type" value="Genomic_DNA"/>
</dbReference>
<sequence>RRGRHRAGSNVGSTQPSPGRISGTYSHAGI</sequence>
<gene>
    <name evidence="2" type="ORF">METZ01_LOCUS446162</name>
</gene>
<evidence type="ECO:0000256" key="1">
    <source>
        <dbReference type="SAM" id="MobiDB-lite"/>
    </source>
</evidence>
<organism evidence="2">
    <name type="scientific">marine metagenome</name>
    <dbReference type="NCBI Taxonomy" id="408172"/>
    <lineage>
        <taxon>unclassified sequences</taxon>
        <taxon>metagenomes</taxon>
        <taxon>ecological metagenomes</taxon>
    </lineage>
</organism>